<sequence>MKAGRQPEATPNFEVSDFGGTGSDFLFDLVKLEGRNELPRAFLHRHSYYHILWMCNAQGRHVLDFDSYEIKPYSVFFISPGQIHGWTSTIDASGYAINFSAEFFLQLFPRAEEPADSPFFHIAHTDPVLYLTPEQHAELFPLLLELEKEFKNQQRWRYDVVRSFLQILLIRLRRLHRPHATESVLPRSYSLTRSFKVLIEDHYLEFGSVQDYASLLFVTDRKLNEAVKATTGRTATQLIHDRVLMEAKRLLAQSELNVAEIAYQLNFDDFAYFCRFFKKNVQLTPSEFKKKFSVAFS</sequence>
<gene>
    <name evidence="5" type="ORF">SAMN05192543_102723</name>
</gene>
<dbReference type="SUPFAM" id="SSF51215">
    <property type="entry name" value="Regulatory protein AraC"/>
    <property type="match status" value="1"/>
</dbReference>
<evidence type="ECO:0000256" key="2">
    <source>
        <dbReference type="ARBA" id="ARBA00023125"/>
    </source>
</evidence>
<evidence type="ECO:0000259" key="4">
    <source>
        <dbReference type="PROSITE" id="PS01124"/>
    </source>
</evidence>
<dbReference type="PANTHER" id="PTHR43280">
    <property type="entry name" value="ARAC-FAMILY TRANSCRIPTIONAL REGULATOR"/>
    <property type="match status" value="1"/>
</dbReference>
<dbReference type="RefSeq" id="WP_091010563.1">
    <property type="nucleotide sequence ID" value="NZ_CP041745.1"/>
</dbReference>
<keyword evidence="2" id="KW-0238">DNA-binding</keyword>
<dbReference type="Proteomes" id="UP000199548">
    <property type="component" value="Unassembled WGS sequence"/>
</dbReference>
<dbReference type="EMBL" id="FOQU01000002">
    <property type="protein sequence ID" value="SFI27751.1"/>
    <property type="molecule type" value="Genomic_DNA"/>
</dbReference>
<reference evidence="5 6" key="1">
    <citation type="submission" date="2016-10" db="EMBL/GenBank/DDBJ databases">
        <authorList>
            <person name="de Groot N.N."/>
        </authorList>
    </citation>
    <scope>NUCLEOTIDE SEQUENCE [LARGE SCALE GENOMIC DNA]</scope>
    <source>
        <strain evidence="5 6">LMG 23650</strain>
    </source>
</reference>
<proteinExistence type="predicted"/>
<dbReference type="PROSITE" id="PS01124">
    <property type="entry name" value="HTH_ARAC_FAMILY_2"/>
    <property type="match status" value="1"/>
</dbReference>
<dbReference type="InterPro" id="IPR037923">
    <property type="entry name" value="HTH-like"/>
</dbReference>
<protein>
    <submittedName>
        <fullName evidence="5">Transcriptional regulator, AraC family</fullName>
    </submittedName>
</protein>
<dbReference type="SUPFAM" id="SSF46689">
    <property type="entry name" value="Homeodomain-like"/>
    <property type="match status" value="1"/>
</dbReference>
<dbReference type="InterPro" id="IPR003313">
    <property type="entry name" value="AraC-bd"/>
</dbReference>
<name>A0A1I3GWK0_9BURK</name>
<dbReference type="Pfam" id="PF12833">
    <property type="entry name" value="HTH_18"/>
    <property type="match status" value="1"/>
</dbReference>
<dbReference type="InterPro" id="IPR009057">
    <property type="entry name" value="Homeodomain-like_sf"/>
</dbReference>
<dbReference type="GO" id="GO:0003700">
    <property type="term" value="F:DNA-binding transcription factor activity"/>
    <property type="evidence" value="ECO:0007669"/>
    <property type="project" value="InterPro"/>
</dbReference>
<dbReference type="InterPro" id="IPR014710">
    <property type="entry name" value="RmlC-like_jellyroll"/>
</dbReference>
<dbReference type="Pfam" id="PF02311">
    <property type="entry name" value="AraC_binding"/>
    <property type="match status" value="1"/>
</dbReference>
<evidence type="ECO:0000313" key="6">
    <source>
        <dbReference type="Proteomes" id="UP000199548"/>
    </source>
</evidence>
<dbReference type="PANTHER" id="PTHR43280:SF32">
    <property type="entry name" value="TRANSCRIPTIONAL REGULATORY PROTEIN"/>
    <property type="match status" value="1"/>
</dbReference>
<evidence type="ECO:0000313" key="5">
    <source>
        <dbReference type="EMBL" id="SFI27751.1"/>
    </source>
</evidence>
<dbReference type="OrthoDB" id="9803764at2"/>
<evidence type="ECO:0000256" key="1">
    <source>
        <dbReference type="ARBA" id="ARBA00023015"/>
    </source>
</evidence>
<dbReference type="Gene3D" id="2.60.120.10">
    <property type="entry name" value="Jelly Rolls"/>
    <property type="match status" value="1"/>
</dbReference>
<dbReference type="InterPro" id="IPR018060">
    <property type="entry name" value="HTH_AraC"/>
</dbReference>
<dbReference type="Gene3D" id="1.10.10.60">
    <property type="entry name" value="Homeodomain-like"/>
    <property type="match status" value="1"/>
</dbReference>
<feature type="domain" description="HTH araC/xylS-type" evidence="4">
    <location>
        <begin position="193"/>
        <end position="291"/>
    </location>
</feature>
<dbReference type="AlphaFoldDB" id="A0A1I3GWK0"/>
<dbReference type="GO" id="GO:0043565">
    <property type="term" value="F:sequence-specific DNA binding"/>
    <property type="evidence" value="ECO:0007669"/>
    <property type="project" value="InterPro"/>
</dbReference>
<keyword evidence="3" id="KW-0804">Transcription</keyword>
<organism evidence="5 6">
    <name type="scientific">Paraburkholderia megapolitana</name>
    <dbReference type="NCBI Taxonomy" id="420953"/>
    <lineage>
        <taxon>Bacteria</taxon>
        <taxon>Pseudomonadati</taxon>
        <taxon>Pseudomonadota</taxon>
        <taxon>Betaproteobacteria</taxon>
        <taxon>Burkholderiales</taxon>
        <taxon>Burkholderiaceae</taxon>
        <taxon>Paraburkholderia</taxon>
    </lineage>
</organism>
<evidence type="ECO:0000256" key="3">
    <source>
        <dbReference type="ARBA" id="ARBA00023163"/>
    </source>
</evidence>
<keyword evidence="6" id="KW-1185">Reference proteome</keyword>
<accession>A0A1I3GWK0</accession>
<dbReference type="STRING" id="420953.SAMN05192543_102723"/>
<dbReference type="SMART" id="SM00342">
    <property type="entry name" value="HTH_ARAC"/>
    <property type="match status" value="1"/>
</dbReference>
<keyword evidence="1" id="KW-0805">Transcription regulation</keyword>